<dbReference type="InterPro" id="IPR036640">
    <property type="entry name" value="ABC1_TM_sf"/>
</dbReference>
<dbReference type="Pfam" id="PF00664">
    <property type="entry name" value="ABC_membrane"/>
    <property type="match status" value="1"/>
</dbReference>
<feature type="domain" description="ABC transporter" evidence="11">
    <location>
        <begin position="1291"/>
        <end position="1522"/>
    </location>
</feature>
<evidence type="ECO:0000256" key="8">
    <source>
        <dbReference type="ARBA" id="ARBA00023136"/>
    </source>
</evidence>
<keyword evidence="6" id="KW-0067">ATP-binding</keyword>
<dbReference type="PANTHER" id="PTHR24223">
    <property type="entry name" value="ATP-BINDING CASSETTE SUB-FAMILY C"/>
    <property type="match status" value="1"/>
</dbReference>
<evidence type="ECO:0000256" key="6">
    <source>
        <dbReference type="ARBA" id="ARBA00022840"/>
    </source>
</evidence>
<gene>
    <name evidence="13" type="ORF">CLO192961_LOCUS441248</name>
</gene>
<dbReference type="Gene3D" id="3.40.50.300">
    <property type="entry name" value="P-loop containing nucleotide triphosphate hydrolases"/>
    <property type="match status" value="2"/>
</dbReference>
<dbReference type="InterPro" id="IPR003593">
    <property type="entry name" value="AAA+_ATPase"/>
</dbReference>
<dbReference type="CDD" id="cd18580">
    <property type="entry name" value="ABC_6TM_ABCC_D2"/>
    <property type="match status" value="1"/>
</dbReference>
<dbReference type="Pfam" id="PF24357">
    <property type="entry name" value="TMD0_ABC"/>
    <property type="match status" value="1"/>
</dbReference>
<evidence type="ECO:0000256" key="3">
    <source>
        <dbReference type="ARBA" id="ARBA00022475"/>
    </source>
</evidence>
<evidence type="ECO:0000259" key="11">
    <source>
        <dbReference type="PROSITE" id="PS50893"/>
    </source>
</evidence>
<dbReference type="Gene3D" id="1.20.1560.10">
    <property type="entry name" value="ABC transporter type 1, transmembrane domain"/>
    <property type="match status" value="2"/>
</dbReference>
<dbReference type="CDD" id="cd03244">
    <property type="entry name" value="ABCC_MRP_domain2"/>
    <property type="match status" value="1"/>
</dbReference>
<evidence type="ECO:0008006" key="15">
    <source>
        <dbReference type="Google" id="ProtNLM"/>
    </source>
</evidence>
<feature type="domain" description="ABC transmembrane type-1" evidence="12">
    <location>
        <begin position="350"/>
        <end position="624"/>
    </location>
</feature>
<keyword evidence="5" id="KW-0547">Nucleotide-binding</keyword>
<dbReference type="InterPro" id="IPR056227">
    <property type="entry name" value="TMD0_ABC"/>
</dbReference>
<dbReference type="Proteomes" id="UP000766486">
    <property type="component" value="Unassembled WGS sequence"/>
</dbReference>
<proteinExistence type="predicted"/>
<keyword evidence="4 10" id="KW-0812">Transmembrane</keyword>
<dbReference type="InterPro" id="IPR044726">
    <property type="entry name" value="ABCC_6TM_D2"/>
</dbReference>
<evidence type="ECO:0000256" key="2">
    <source>
        <dbReference type="ARBA" id="ARBA00022448"/>
    </source>
</evidence>
<evidence type="ECO:0000256" key="5">
    <source>
        <dbReference type="ARBA" id="ARBA00022741"/>
    </source>
</evidence>
<keyword evidence="7 10" id="KW-1133">Transmembrane helix</keyword>
<keyword evidence="9" id="KW-0325">Glycoprotein</keyword>
<comment type="subcellular location">
    <subcellularLocation>
        <location evidence="1">Cell membrane</location>
        <topology evidence="1">Multi-pass membrane protein</topology>
    </subcellularLocation>
</comment>
<keyword evidence="3" id="KW-1003">Cell membrane</keyword>
<evidence type="ECO:0000313" key="13">
    <source>
        <dbReference type="EMBL" id="VUC36336.1"/>
    </source>
</evidence>
<protein>
    <recommendedName>
        <fullName evidence="15">ABC transporter</fullName>
    </recommendedName>
</protein>
<dbReference type="InterPro" id="IPR027417">
    <property type="entry name" value="P-loop_NTPase"/>
</dbReference>
<dbReference type="InterPro" id="IPR044746">
    <property type="entry name" value="ABCC_6TM_D1"/>
</dbReference>
<feature type="transmembrane region" description="Helical" evidence="10">
    <location>
        <begin position="104"/>
        <end position="124"/>
    </location>
</feature>
<dbReference type="SUPFAM" id="SSF52540">
    <property type="entry name" value="P-loop containing nucleoside triphosphate hydrolases"/>
    <property type="match status" value="2"/>
</dbReference>
<feature type="transmembrane region" description="Helical" evidence="10">
    <location>
        <begin position="974"/>
        <end position="994"/>
    </location>
</feature>
<feature type="transmembrane region" description="Helical" evidence="10">
    <location>
        <begin position="1197"/>
        <end position="1217"/>
    </location>
</feature>
<feature type="transmembrane region" description="Helical" evidence="10">
    <location>
        <begin position="171"/>
        <end position="190"/>
    </location>
</feature>
<evidence type="ECO:0000313" key="14">
    <source>
        <dbReference type="Proteomes" id="UP000766486"/>
    </source>
</evidence>
<evidence type="ECO:0000256" key="10">
    <source>
        <dbReference type="SAM" id="Phobius"/>
    </source>
</evidence>
<feature type="transmembrane region" description="Helical" evidence="10">
    <location>
        <begin position="136"/>
        <end position="151"/>
    </location>
</feature>
<dbReference type="InterPro" id="IPR011527">
    <property type="entry name" value="ABC1_TM_dom"/>
</dbReference>
<dbReference type="CDD" id="cd18579">
    <property type="entry name" value="ABC_6TM_ABCC_D1"/>
    <property type="match status" value="1"/>
</dbReference>
<dbReference type="Pfam" id="PF00005">
    <property type="entry name" value="ABC_tran"/>
    <property type="match status" value="2"/>
</dbReference>
<feature type="transmembrane region" description="Helical" evidence="10">
    <location>
        <begin position="231"/>
        <end position="249"/>
    </location>
</feature>
<dbReference type="SMART" id="SM00382">
    <property type="entry name" value="AAA"/>
    <property type="match status" value="2"/>
</dbReference>
<dbReference type="PROSITE" id="PS00211">
    <property type="entry name" value="ABC_TRANSPORTER_1"/>
    <property type="match status" value="2"/>
</dbReference>
<reference evidence="13 14" key="1">
    <citation type="submission" date="2019-06" db="EMBL/GenBank/DDBJ databases">
        <authorList>
            <person name="Broberg M."/>
        </authorList>
    </citation>
    <scope>NUCLEOTIDE SEQUENCE [LARGE SCALE GENOMIC DNA]</scope>
</reference>
<dbReference type="EMBL" id="CABFNS010000928">
    <property type="protein sequence ID" value="VUC36336.1"/>
    <property type="molecule type" value="Genomic_DNA"/>
</dbReference>
<feature type="domain" description="ABC transmembrane type-1" evidence="12">
    <location>
        <begin position="975"/>
        <end position="1220"/>
    </location>
</feature>
<dbReference type="InterPro" id="IPR050173">
    <property type="entry name" value="ABC_transporter_C-like"/>
</dbReference>
<evidence type="ECO:0000256" key="9">
    <source>
        <dbReference type="ARBA" id="ARBA00023180"/>
    </source>
</evidence>
<dbReference type="InterPro" id="IPR003439">
    <property type="entry name" value="ABC_transporter-like_ATP-bd"/>
</dbReference>
<name>A0ABY6V1T0_BIOOC</name>
<evidence type="ECO:0000256" key="1">
    <source>
        <dbReference type="ARBA" id="ARBA00004651"/>
    </source>
</evidence>
<feature type="transmembrane region" description="Helical" evidence="10">
    <location>
        <begin position="1116"/>
        <end position="1133"/>
    </location>
</feature>
<dbReference type="SUPFAM" id="SSF90123">
    <property type="entry name" value="ABC transporter transmembrane region"/>
    <property type="match status" value="2"/>
</dbReference>
<dbReference type="InterPro" id="IPR017871">
    <property type="entry name" value="ABC_transporter-like_CS"/>
</dbReference>
<evidence type="ECO:0000259" key="12">
    <source>
        <dbReference type="PROSITE" id="PS50929"/>
    </source>
</evidence>
<evidence type="ECO:0000256" key="7">
    <source>
        <dbReference type="ARBA" id="ARBA00022989"/>
    </source>
</evidence>
<organism evidence="13 14">
    <name type="scientific">Bionectria ochroleuca</name>
    <name type="common">Gliocladium roseum</name>
    <dbReference type="NCBI Taxonomy" id="29856"/>
    <lineage>
        <taxon>Eukaryota</taxon>
        <taxon>Fungi</taxon>
        <taxon>Dikarya</taxon>
        <taxon>Ascomycota</taxon>
        <taxon>Pezizomycotina</taxon>
        <taxon>Sordariomycetes</taxon>
        <taxon>Hypocreomycetidae</taxon>
        <taxon>Hypocreales</taxon>
        <taxon>Bionectriaceae</taxon>
        <taxon>Clonostachys</taxon>
    </lineage>
</organism>
<evidence type="ECO:0000256" key="4">
    <source>
        <dbReference type="ARBA" id="ARBA00022692"/>
    </source>
</evidence>
<feature type="domain" description="ABC transporter" evidence="11">
    <location>
        <begin position="694"/>
        <end position="921"/>
    </location>
</feature>
<sequence length="1527" mass="169520">MSNFSCQTLDIQQTSQKTVRIVQCGTLDIQRTFRMVQWKAEKDQPMWIEEQTLWDGQDSFFPQLSLPHNPTPQCALDAHDQWGPVIAEPCLRGGFGMTLLFEEGILTIVPLVIALIFTGVQIWSLRHAATKARKDWLFYVKLALYVLYAVFQKSLLDFWTNTDAPTTRLTIPTTILVIVSFLIFPILSWLGHVRSLQPSNVLTLYLGTSAGLDLTRLRTLSDIPGSNSVTTIYLAALAVKVVLFFAELAEKRHLLLKEYAKAGPEETSGVINRAFFIWANAVFAKGYKSILTVDNLPVLDKQILEATKPQSLEEKWAQADKSSKNALLWLYIKHYKWSLLSGVLPRLSFSAFSFAEPLLVEKILDFTSEAPGDDRHNIAQGLIAGYAIMHVGKAVAYTLYEHRTYRAITQFRGSLITMIFGKTLALSSTDIADAEAITLMSADIGRIESSMRIMHDIYAAFIDLTVSMFLLYRLIGGATYGPAVWIVSCLFLGMPIAKAAGNAQVPWLESIEERLAVTTKMLGSMKAIKMTGLTEMMSSIVTNLRNSEIDISRKFRALAVMESGASYLSSTFTPVIGFTLFTILSQRDGGKVLTDSVAFAALGLFQLQEQPLVSIVGGVEHLQTILNSFSRIQDHLVQAERRDPRIVPGVDSYPYFVPAYHMDTDRLLEEIEPKYDETELSIAQQSLYDTKIAITVQSVSAGYSAQSDILRNLSFKVARGKTTMIIGPVGSGKSTLLRLLLGEMPFTTGTVATAFSNSAFCPQSPWITWGTIQKNIQGMSKWDPTWYKTVARVCSLMRDFEELPDGDQTNTGTRGSRLSGGQQMRVSLARALYSKRSLMILDDVLTGLDRSTEASILQAAFGKDGLVKQLGSTVVLATNSVAHLNFADHIIVLNEDGTIAEQGTLEEVSAAGGYASRLANLPVPSTARPELELSKETLEELELPGDDEEFDMSRTAGDFQVYKYYVQLAGPGTFLFYLFACAAFVFGLSFPSIWLQWWTNSNREHPNENSAYWLSVYASLAALALGSCMLSDYIFRIILLPKTSKKFHELLLGTTVHANTAFLTSTDAGQTTNRFSQDLQLIDHDLPMALDQTIINIFSVIVSSVLVFMGSGYTAASIPVCCVLLFIVQFFYLRTSRQLRLLEIEAKAPLFSQFLETLSGVSCIRAYGWTEDYIVQGYDVLDKSQRPYYLMGVIQRWLTLVLQLMVGGIGVLMVTFATTLPNGSGAFLGVALFKVIDFSSTLENFVSQWTMLETSLGAISRIKTFVEETKSEDLPHETDYIPFDWPQKGAVTFNNISASYSTSAEPVLKKIKITVEPGQKIAVCGRTGSGKSSLISTLLRMLELEDGSINIDGIDISRINRQEVRRRLNTLPQEPFFVRGTVRENADPLGVASDEDIIEGLKTARLWDSIEKEGGLDAELNEERLSHGQRQLFCLVRAVVKPGKIVIMDEATSSVDADTDELIQGIIRKSFSDRTLIVIAHKLDTVLDFDRVALLSKGQLMEWGNPQDLLSQPSAFRTLYESMGKKE</sequence>
<dbReference type="PROSITE" id="PS50929">
    <property type="entry name" value="ABC_TM1F"/>
    <property type="match status" value="2"/>
</dbReference>
<keyword evidence="2" id="KW-0813">Transport</keyword>
<keyword evidence="14" id="KW-1185">Reference proteome</keyword>
<keyword evidence="8 10" id="KW-0472">Membrane</keyword>
<accession>A0ABY6V1T0</accession>
<comment type="caution">
    <text evidence="13">The sequence shown here is derived from an EMBL/GenBank/DDBJ whole genome shotgun (WGS) entry which is preliminary data.</text>
</comment>
<dbReference type="PROSITE" id="PS50893">
    <property type="entry name" value="ABC_TRANSPORTER_2"/>
    <property type="match status" value="2"/>
</dbReference>
<feature type="transmembrane region" description="Helical" evidence="10">
    <location>
        <begin position="1014"/>
        <end position="1035"/>
    </location>
</feature>
<dbReference type="PANTHER" id="PTHR24223:SF399">
    <property type="entry name" value="ABC TRANSPORTER ATNG"/>
    <property type="match status" value="1"/>
</dbReference>